<dbReference type="PANTHER" id="PTHR46796">
    <property type="entry name" value="HTH-TYPE TRANSCRIPTIONAL ACTIVATOR RHAS-RELATED"/>
    <property type="match status" value="1"/>
</dbReference>
<keyword evidence="6" id="KW-1185">Reference proteome</keyword>
<dbReference type="PANTHER" id="PTHR46796:SF7">
    <property type="entry name" value="ARAC FAMILY TRANSCRIPTIONAL REGULATOR"/>
    <property type="match status" value="1"/>
</dbReference>
<evidence type="ECO:0000259" key="4">
    <source>
        <dbReference type="PROSITE" id="PS01124"/>
    </source>
</evidence>
<name>A0ABS8Q9H4_9BURK</name>
<feature type="domain" description="HTH araC/xylS-type" evidence="4">
    <location>
        <begin position="201"/>
        <end position="299"/>
    </location>
</feature>
<dbReference type="InterPro" id="IPR050204">
    <property type="entry name" value="AraC_XylS_family_regulators"/>
</dbReference>
<evidence type="ECO:0000313" key="6">
    <source>
        <dbReference type="Proteomes" id="UP001179361"/>
    </source>
</evidence>
<comment type="caution">
    <text evidence="5">The sequence shown here is derived from an EMBL/GenBank/DDBJ whole genome shotgun (WGS) entry which is preliminary data.</text>
</comment>
<dbReference type="SMART" id="SM00342">
    <property type="entry name" value="HTH_ARAC"/>
    <property type="match status" value="1"/>
</dbReference>
<reference evidence="5" key="1">
    <citation type="submission" date="2021-11" db="EMBL/GenBank/DDBJ databases">
        <title>The complete genome of Massilia sp sp. G4R7.</title>
        <authorList>
            <person name="Liu L."/>
            <person name="Yue J."/>
            <person name="Yuan J."/>
            <person name="Yang F."/>
            <person name="Li L."/>
        </authorList>
    </citation>
    <scope>NUCLEOTIDE SEQUENCE</scope>
    <source>
        <strain evidence="5">G4R7</strain>
    </source>
</reference>
<keyword evidence="2" id="KW-0238">DNA-binding</keyword>
<dbReference type="SUPFAM" id="SSF46689">
    <property type="entry name" value="Homeodomain-like"/>
    <property type="match status" value="2"/>
</dbReference>
<dbReference type="InterPro" id="IPR018060">
    <property type="entry name" value="HTH_AraC"/>
</dbReference>
<accession>A0ABS8Q9H4</accession>
<keyword evidence="1" id="KW-0805">Transcription regulation</keyword>
<keyword evidence="3" id="KW-0804">Transcription</keyword>
<evidence type="ECO:0000256" key="1">
    <source>
        <dbReference type="ARBA" id="ARBA00023015"/>
    </source>
</evidence>
<dbReference type="Gene3D" id="1.10.10.60">
    <property type="entry name" value="Homeodomain-like"/>
    <property type="match status" value="2"/>
</dbReference>
<protein>
    <submittedName>
        <fullName evidence="5">AraC family transcriptional regulator</fullName>
    </submittedName>
</protein>
<dbReference type="InterPro" id="IPR032783">
    <property type="entry name" value="AraC_lig"/>
</dbReference>
<dbReference type="Pfam" id="PF12852">
    <property type="entry name" value="Cupin_6"/>
    <property type="match status" value="1"/>
</dbReference>
<gene>
    <name evidence="5" type="ORF">LQ564_19080</name>
</gene>
<dbReference type="InterPro" id="IPR009057">
    <property type="entry name" value="Homeodomain-like_sf"/>
</dbReference>
<dbReference type="Proteomes" id="UP001179361">
    <property type="component" value="Unassembled WGS sequence"/>
</dbReference>
<dbReference type="PROSITE" id="PS01124">
    <property type="entry name" value="HTH_ARAC_FAMILY_2"/>
    <property type="match status" value="1"/>
</dbReference>
<dbReference type="Pfam" id="PF12833">
    <property type="entry name" value="HTH_18"/>
    <property type="match status" value="1"/>
</dbReference>
<proteinExistence type="predicted"/>
<sequence>MMDPLSDVLRVLDARAALSTGLAAGGAWSVGVGRYAGLKFNAVLQGEAWLRCGEGAPLRLRAGDCFMLAGGRPFVVASDPDLAPVDAGIVFAGAQGGVARIGAGDEVRILGGRMLLDPALAPLLTEALPEVVLLDGAGSAAATVRWLLERLQAESGAGAPASNVVQGHLTGMLFVELMRAAALDAAARPGLFGALADARIARALAAMHRAPALAWTVESLAAEAHMSRSNFAARFRQLAGVAPLDYLRRWRLCLAERALRAGGVPVAAAAALAGYGSESAFGYAFRRAFGRSPRRYAGAADAQGSVRASIRES</sequence>
<evidence type="ECO:0000256" key="3">
    <source>
        <dbReference type="ARBA" id="ARBA00023163"/>
    </source>
</evidence>
<dbReference type="InterPro" id="IPR018062">
    <property type="entry name" value="HTH_AraC-typ_CS"/>
</dbReference>
<organism evidence="5 6">
    <name type="scientific">Massilia phyllostachyos</name>
    <dbReference type="NCBI Taxonomy" id="2898585"/>
    <lineage>
        <taxon>Bacteria</taxon>
        <taxon>Pseudomonadati</taxon>
        <taxon>Pseudomonadota</taxon>
        <taxon>Betaproteobacteria</taxon>
        <taxon>Burkholderiales</taxon>
        <taxon>Oxalobacteraceae</taxon>
        <taxon>Telluria group</taxon>
        <taxon>Massilia</taxon>
    </lineage>
</organism>
<dbReference type="RefSeq" id="WP_231059696.1">
    <property type="nucleotide sequence ID" value="NZ_JAJNOC010000007.1"/>
</dbReference>
<dbReference type="EMBL" id="JAJNOC010000007">
    <property type="protein sequence ID" value="MCD2518408.1"/>
    <property type="molecule type" value="Genomic_DNA"/>
</dbReference>
<evidence type="ECO:0000313" key="5">
    <source>
        <dbReference type="EMBL" id="MCD2518408.1"/>
    </source>
</evidence>
<evidence type="ECO:0000256" key="2">
    <source>
        <dbReference type="ARBA" id="ARBA00023125"/>
    </source>
</evidence>
<dbReference type="PROSITE" id="PS00041">
    <property type="entry name" value="HTH_ARAC_FAMILY_1"/>
    <property type="match status" value="1"/>
</dbReference>